<evidence type="ECO:0008006" key="13">
    <source>
        <dbReference type="Google" id="ProtNLM"/>
    </source>
</evidence>
<dbReference type="FunFam" id="3.30.420.40:FF:000148">
    <property type="entry name" value="Actin, alpha skeletal muscle"/>
    <property type="match status" value="1"/>
</dbReference>
<dbReference type="EMBL" id="CAJNOW010010680">
    <property type="protein sequence ID" value="CAF1585777.1"/>
    <property type="molecule type" value="Genomic_DNA"/>
</dbReference>
<dbReference type="EMBL" id="CAJOBI010009123">
    <property type="protein sequence ID" value="CAF4130327.1"/>
    <property type="molecule type" value="Genomic_DNA"/>
</dbReference>
<dbReference type="Proteomes" id="UP000663834">
    <property type="component" value="Unassembled WGS sequence"/>
</dbReference>
<proteinExistence type="inferred from homology"/>
<dbReference type="PROSITE" id="PS00432">
    <property type="entry name" value="ACTINS_2"/>
    <property type="match status" value="1"/>
</dbReference>
<evidence type="ECO:0000313" key="10">
    <source>
        <dbReference type="EMBL" id="CAF4130327.1"/>
    </source>
</evidence>
<keyword evidence="7" id="KW-0206">Cytoskeleton</keyword>
<dbReference type="Pfam" id="PF00022">
    <property type="entry name" value="Actin"/>
    <property type="match status" value="1"/>
</dbReference>
<dbReference type="SUPFAM" id="SSF53067">
    <property type="entry name" value="Actin-like ATPase domain"/>
    <property type="match status" value="2"/>
</dbReference>
<dbReference type="Proteomes" id="UP000681720">
    <property type="component" value="Unassembled WGS sequence"/>
</dbReference>
<evidence type="ECO:0000256" key="6">
    <source>
        <dbReference type="ARBA" id="ARBA00022840"/>
    </source>
</evidence>
<dbReference type="PROSITE" id="PS01132">
    <property type="entry name" value="ACTINS_ACT_LIKE"/>
    <property type="match status" value="1"/>
</dbReference>
<dbReference type="Proteomes" id="UP000676336">
    <property type="component" value="Unassembled WGS sequence"/>
</dbReference>
<dbReference type="FunFam" id="3.30.420.40:FF:000050">
    <property type="entry name" value="Actin, alpha skeletal muscle"/>
    <property type="match status" value="1"/>
</dbReference>
<evidence type="ECO:0000256" key="1">
    <source>
        <dbReference type="ARBA" id="ARBA00003520"/>
    </source>
</evidence>
<evidence type="ECO:0000256" key="8">
    <source>
        <dbReference type="RuleBase" id="RU000487"/>
    </source>
</evidence>
<dbReference type="InterPro" id="IPR043129">
    <property type="entry name" value="ATPase_NBD"/>
</dbReference>
<dbReference type="PRINTS" id="PR00190">
    <property type="entry name" value="ACTIN"/>
</dbReference>
<keyword evidence="6" id="KW-0067">ATP-binding</keyword>
<gene>
    <name evidence="11" type="ORF">GIL414_LOCUS25335</name>
    <name evidence="9" type="ORF">KQP761_LOCUS20635</name>
    <name evidence="10" type="ORF">SMN809_LOCUS18731</name>
</gene>
<evidence type="ECO:0000313" key="12">
    <source>
        <dbReference type="Proteomes" id="UP000663834"/>
    </source>
</evidence>
<dbReference type="AlphaFoldDB" id="A0A815ZIZ2"/>
<dbReference type="SMART" id="SM00268">
    <property type="entry name" value="ACTIN"/>
    <property type="match status" value="1"/>
</dbReference>
<evidence type="ECO:0000256" key="4">
    <source>
        <dbReference type="ARBA" id="ARBA00022490"/>
    </source>
</evidence>
<comment type="caution">
    <text evidence="9">The sequence shown here is derived from an EMBL/GenBank/DDBJ whole genome shotgun (WGS) entry which is preliminary data.</text>
</comment>
<comment type="subcellular location">
    <subcellularLocation>
        <location evidence="2">Cytoplasm</location>
        <location evidence="2">Cytoskeleton</location>
    </subcellularLocation>
</comment>
<dbReference type="GO" id="GO:0005524">
    <property type="term" value="F:ATP binding"/>
    <property type="evidence" value="ECO:0007669"/>
    <property type="project" value="UniProtKB-KW"/>
</dbReference>
<evidence type="ECO:0000256" key="5">
    <source>
        <dbReference type="ARBA" id="ARBA00022741"/>
    </source>
</evidence>
<sequence>MQFSCYDEFSAIVIDNGSGKIKAGFAGDDEPRVNFPTVVGRRRQEKSIHETCQGNSFIGDKAIKSKEILSIRYPIEHGIITNWDDMETIWYHTFYNELHTAPEEHPILITEASFNPMGNREKMIQILFEQFHAPATYVANQGILAFYSLGRTFGVILESGDGVSQTMPINEGYSIPRAINRLDLAGRDLTDWMARLLTERGYSFTSTAQREIVRDMKEKLGYVALDFQDELSEASHSKDIEKNYELPDGQKIKIGNERFRCPEALFTPSIIGQRESGIANMVYDTIMKCDIDLRSTLYCSCLLSGGKLTIMFIDTYPLFEGTTMLPGFSERIRKELTALAPSNTRIRIVTAPIRELSVWIGGSILSSLSTFQKMWITKKEYDESGPSIVHRKCN</sequence>
<dbReference type="InterPro" id="IPR004000">
    <property type="entry name" value="Actin"/>
</dbReference>
<evidence type="ECO:0000313" key="11">
    <source>
        <dbReference type="EMBL" id="CAF4289354.1"/>
    </source>
</evidence>
<dbReference type="PANTHER" id="PTHR11937">
    <property type="entry name" value="ACTIN"/>
    <property type="match status" value="1"/>
</dbReference>
<dbReference type="Gene3D" id="3.30.420.40">
    <property type="match status" value="2"/>
</dbReference>
<keyword evidence="4" id="KW-0963">Cytoplasm</keyword>
<comment type="function">
    <text evidence="1">Actins are highly conserved proteins that are involved in various types of cell motility and are ubiquitously expressed in all eukaryotic cells.</text>
</comment>
<evidence type="ECO:0000256" key="2">
    <source>
        <dbReference type="ARBA" id="ARBA00004245"/>
    </source>
</evidence>
<evidence type="ECO:0000256" key="7">
    <source>
        <dbReference type="ARBA" id="ARBA00023212"/>
    </source>
</evidence>
<keyword evidence="5" id="KW-0547">Nucleotide-binding</keyword>
<dbReference type="FunFam" id="3.90.640.10:FF:000047">
    <property type="entry name" value="Actin, alpha skeletal muscle"/>
    <property type="match status" value="1"/>
</dbReference>
<dbReference type="OrthoDB" id="9992037at2759"/>
<dbReference type="GO" id="GO:0005856">
    <property type="term" value="C:cytoskeleton"/>
    <property type="evidence" value="ECO:0007669"/>
    <property type="project" value="UniProtKB-SubCell"/>
</dbReference>
<dbReference type="InterPro" id="IPR020902">
    <property type="entry name" value="Actin/actin-like_CS"/>
</dbReference>
<dbReference type="InterPro" id="IPR004001">
    <property type="entry name" value="Actin_CS"/>
</dbReference>
<organism evidence="9 12">
    <name type="scientific">Rotaria magnacalcarata</name>
    <dbReference type="NCBI Taxonomy" id="392030"/>
    <lineage>
        <taxon>Eukaryota</taxon>
        <taxon>Metazoa</taxon>
        <taxon>Spiralia</taxon>
        <taxon>Gnathifera</taxon>
        <taxon>Rotifera</taxon>
        <taxon>Eurotatoria</taxon>
        <taxon>Bdelloidea</taxon>
        <taxon>Philodinida</taxon>
        <taxon>Philodinidae</taxon>
        <taxon>Rotaria</taxon>
    </lineage>
</organism>
<evidence type="ECO:0000256" key="3">
    <source>
        <dbReference type="ARBA" id="ARBA00006752"/>
    </source>
</evidence>
<comment type="similarity">
    <text evidence="3 8">Belongs to the actin family.</text>
</comment>
<dbReference type="EMBL" id="CAJOBJ010033958">
    <property type="protein sequence ID" value="CAF4289354.1"/>
    <property type="molecule type" value="Genomic_DNA"/>
</dbReference>
<evidence type="ECO:0000313" key="9">
    <source>
        <dbReference type="EMBL" id="CAF1585777.1"/>
    </source>
</evidence>
<protein>
    <recommendedName>
        <fullName evidence="13">Actin</fullName>
    </recommendedName>
</protein>
<reference evidence="9" key="1">
    <citation type="submission" date="2021-02" db="EMBL/GenBank/DDBJ databases">
        <authorList>
            <person name="Nowell W R."/>
        </authorList>
    </citation>
    <scope>NUCLEOTIDE SEQUENCE</scope>
</reference>
<dbReference type="Gene3D" id="3.90.640.10">
    <property type="entry name" value="Actin, Chain A, domain 4"/>
    <property type="match status" value="1"/>
</dbReference>
<name>A0A815ZIZ2_9BILA</name>
<accession>A0A815ZIZ2</accession>